<keyword evidence="3" id="KW-1185">Reference proteome</keyword>
<dbReference type="RefSeq" id="WP_111478759.1">
    <property type="nucleotide sequence ID" value="NZ_QHKM01000004.1"/>
</dbReference>
<keyword evidence="1" id="KW-0732">Signal</keyword>
<feature type="signal peptide" evidence="1">
    <location>
        <begin position="1"/>
        <end position="22"/>
    </location>
</feature>
<dbReference type="Proteomes" id="UP000248553">
    <property type="component" value="Unassembled WGS sequence"/>
</dbReference>
<feature type="chain" id="PRO_5016375879" evidence="1">
    <location>
        <begin position="23"/>
        <end position="338"/>
    </location>
</feature>
<gene>
    <name evidence="2" type="ORF">DLM85_14115</name>
</gene>
<dbReference type="EMBL" id="QHKM01000004">
    <property type="protein sequence ID" value="RAK65849.1"/>
    <property type="molecule type" value="Genomic_DNA"/>
</dbReference>
<sequence>MSPLQRLLLLLLLSLPATLASAQKIPFAIRTLPLPQEIADKNNQFSGLCIRNEQVLLLGESRLQEGAEAKIYGIHLGSVSELLAGKAKELDYKKYAIRGLERVRARIDSLGQIYEGLEGLTFIGDVAYISIETTTPSPYCYLIRGTINDEDAYLTLDPGFLVPLPKPALLDGTHVHNAGFESLVSHHQRVLALFEYNYFGHDNYAFELPTTAPTPDVPRYVPVDRLPFRVTDLTPVGEGRFTAINYFYKGDDDAVYRPAAGDANARFVQEGSGYKNYCRLISVRYKGGKLSWKPLLELPAEYMTYNWEGLAAYKDGYFLINDKYGPSNQSTLVYLQKK</sequence>
<protein>
    <submittedName>
        <fullName evidence="2">Uncharacterized protein</fullName>
    </submittedName>
</protein>
<reference evidence="3" key="1">
    <citation type="submission" date="2018-05" db="EMBL/GenBank/DDBJ databases">
        <authorList>
            <person name="Nie L."/>
        </authorList>
    </citation>
    <scope>NUCLEOTIDE SEQUENCE [LARGE SCALE GENOMIC DNA]</scope>
    <source>
        <strain evidence="3">NL</strain>
    </source>
</reference>
<evidence type="ECO:0000256" key="1">
    <source>
        <dbReference type="SAM" id="SignalP"/>
    </source>
</evidence>
<comment type="caution">
    <text evidence="2">The sequence shown here is derived from an EMBL/GenBank/DDBJ whole genome shotgun (WGS) entry which is preliminary data.</text>
</comment>
<evidence type="ECO:0000313" key="3">
    <source>
        <dbReference type="Proteomes" id="UP000248553"/>
    </source>
</evidence>
<dbReference type="AlphaFoldDB" id="A0A328BH10"/>
<proteinExistence type="predicted"/>
<evidence type="ECO:0000313" key="2">
    <source>
        <dbReference type="EMBL" id="RAK65849.1"/>
    </source>
</evidence>
<organism evidence="2 3">
    <name type="scientific">Hymenobacter edaphi</name>
    <dbReference type="NCBI Taxonomy" id="2211146"/>
    <lineage>
        <taxon>Bacteria</taxon>
        <taxon>Pseudomonadati</taxon>
        <taxon>Bacteroidota</taxon>
        <taxon>Cytophagia</taxon>
        <taxon>Cytophagales</taxon>
        <taxon>Hymenobacteraceae</taxon>
        <taxon>Hymenobacter</taxon>
    </lineage>
</organism>
<dbReference type="OrthoDB" id="9812256at2"/>
<accession>A0A328BH10</accession>
<name>A0A328BH10_9BACT</name>